<protein>
    <submittedName>
        <fullName evidence="1">Unplaced genomic scaffold scaffold_10, whole genome shotgun sequence</fullName>
    </submittedName>
</protein>
<reference evidence="1 2" key="1">
    <citation type="submission" date="2014-04" db="EMBL/GenBank/DDBJ databases">
        <authorList>
            <consortium name="DOE Joint Genome Institute"/>
            <person name="Kuo A."/>
            <person name="Kohler A."/>
            <person name="Costa M.D."/>
            <person name="Nagy L.G."/>
            <person name="Floudas D."/>
            <person name="Copeland A."/>
            <person name="Barry K.W."/>
            <person name="Cichocki N."/>
            <person name="Veneault-Fourrey C."/>
            <person name="LaButti K."/>
            <person name="Lindquist E.A."/>
            <person name="Lipzen A."/>
            <person name="Lundell T."/>
            <person name="Morin E."/>
            <person name="Murat C."/>
            <person name="Sun H."/>
            <person name="Tunlid A."/>
            <person name="Henrissat B."/>
            <person name="Grigoriev I.V."/>
            <person name="Hibbett D.S."/>
            <person name="Martin F."/>
            <person name="Nordberg H.P."/>
            <person name="Cantor M.N."/>
            <person name="Hua S.X."/>
        </authorList>
    </citation>
    <scope>NUCLEOTIDE SEQUENCE [LARGE SCALE GENOMIC DNA]</scope>
    <source>
        <strain evidence="1 2">441</strain>
    </source>
</reference>
<keyword evidence="2" id="KW-1185">Reference proteome</keyword>
<organism evidence="1 2">
    <name type="scientific">Pisolithus microcarpus 441</name>
    <dbReference type="NCBI Taxonomy" id="765257"/>
    <lineage>
        <taxon>Eukaryota</taxon>
        <taxon>Fungi</taxon>
        <taxon>Dikarya</taxon>
        <taxon>Basidiomycota</taxon>
        <taxon>Agaricomycotina</taxon>
        <taxon>Agaricomycetes</taxon>
        <taxon>Agaricomycetidae</taxon>
        <taxon>Boletales</taxon>
        <taxon>Sclerodermatineae</taxon>
        <taxon>Pisolithaceae</taxon>
        <taxon>Pisolithus</taxon>
    </lineage>
</organism>
<reference evidence="2" key="2">
    <citation type="submission" date="2015-01" db="EMBL/GenBank/DDBJ databases">
        <title>Evolutionary Origins and Diversification of the Mycorrhizal Mutualists.</title>
        <authorList>
            <consortium name="DOE Joint Genome Institute"/>
            <consortium name="Mycorrhizal Genomics Consortium"/>
            <person name="Kohler A."/>
            <person name="Kuo A."/>
            <person name="Nagy L.G."/>
            <person name="Floudas D."/>
            <person name="Copeland A."/>
            <person name="Barry K.W."/>
            <person name="Cichocki N."/>
            <person name="Veneault-Fourrey C."/>
            <person name="LaButti K."/>
            <person name="Lindquist E.A."/>
            <person name="Lipzen A."/>
            <person name="Lundell T."/>
            <person name="Morin E."/>
            <person name="Murat C."/>
            <person name="Riley R."/>
            <person name="Ohm R."/>
            <person name="Sun H."/>
            <person name="Tunlid A."/>
            <person name="Henrissat B."/>
            <person name="Grigoriev I.V."/>
            <person name="Hibbett D.S."/>
            <person name="Martin F."/>
        </authorList>
    </citation>
    <scope>NUCLEOTIDE SEQUENCE [LARGE SCALE GENOMIC DNA]</scope>
    <source>
        <strain evidence="2">441</strain>
    </source>
</reference>
<accession>A0A0D0A0G8</accession>
<proteinExistence type="predicted"/>
<dbReference type="Proteomes" id="UP000054018">
    <property type="component" value="Unassembled WGS sequence"/>
</dbReference>
<dbReference type="HOGENOM" id="CLU_2979942_0_0_1"/>
<dbReference type="AlphaFoldDB" id="A0A0D0A0G8"/>
<gene>
    <name evidence="1" type="ORF">PISMIDRAFT_674250</name>
</gene>
<sequence>MGAILIEQSRISLSGVSRLKADAGKPMNAQTGNLGKPENAGCKWTPSAMIRCGVVRTR</sequence>
<dbReference type="EMBL" id="KN833694">
    <property type="protein sequence ID" value="KIK27927.1"/>
    <property type="molecule type" value="Genomic_DNA"/>
</dbReference>
<name>A0A0D0A0G8_9AGAM</name>
<evidence type="ECO:0000313" key="2">
    <source>
        <dbReference type="Proteomes" id="UP000054018"/>
    </source>
</evidence>
<evidence type="ECO:0000313" key="1">
    <source>
        <dbReference type="EMBL" id="KIK27927.1"/>
    </source>
</evidence>